<reference evidence="9" key="1">
    <citation type="submission" date="2021-01" db="EMBL/GenBank/DDBJ databases">
        <title>Genomic Encyclopedia of Type Strains, Phase IV (KMG-IV): sequencing the most valuable type-strain genomes for metagenomic binning, comparative biology and taxonomic classification.</title>
        <authorList>
            <person name="Goeker M."/>
        </authorList>
    </citation>
    <scope>NUCLEOTIDE SEQUENCE</scope>
    <source>
        <strain evidence="9">DSM 25523</strain>
    </source>
</reference>
<dbReference type="InterPro" id="IPR037185">
    <property type="entry name" value="EmrE-like"/>
</dbReference>
<dbReference type="SUPFAM" id="SSF103481">
    <property type="entry name" value="Multidrug resistance efflux transporter EmrE"/>
    <property type="match status" value="1"/>
</dbReference>
<dbReference type="GO" id="GO:0005886">
    <property type="term" value="C:plasma membrane"/>
    <property type="evidence" value="ECO:0007669"/>
    <property type="project" value="UniProtKB-SubCell"/>
</dbReference>
<evidence type="ECO:0000256" key="7">
    <source>
        <dbReference type="RuleBase" id="RU003942"/>
    </source>
</evidence>
<evidence type="ECO:0000256" key="6">
    <source>
        <dbReference type="ARBA" id="ARBA00023136"/>
    </source>
</evidence>
<dbReference type="InterPro" id="IPR045324">
    <property type="entry name" value="Small_multidrug_res"/>
</dbReference>
<keyword evidence="3" id="KW-1003">Cell membrane</keyword>
<sequence length="118" mass="12436">MKRMIGYIWLAVAIATELFATSMLKASSGFSKLFPSIGVVIGFGIAFYALSQSLLHIPLSIAYAIWSGVGTAVTAVIGIAVWKEKLTLSGVLGLLLIIAGVVLLNRNTANEAVTLPDQ</sequence>
<comment type="caution">
    <text evidence="9">The sequence shown here is derived from an EMBL/GenBank/DDBJ whole genome shotgun (WGS) entry which is preliminary data.</text>
</comment>
<comment type="similarity">
    <text evidence="7">Belongs to the drug/metabolite transporter (DMT) superfamily. Small multidrug resistance (SMR) (TC 2.A.7.1) family.</text>
</comment>
<dbReference type="Gene3D" id="1.10.3730.20">
    <property type="match status" value="1"/>
</dbReference>
<evidence type="ECO:0000256" key="3">
    <source>
        <dbReference type="ARBA" id="ARBA00022475"/>
    </source>
</evidence>
<gene>
    <name evidence="9" type="ORF">JOD01_000404</name>
</gene>
<proteinExistence type="inferred from homology"/>
<keyword evidence="5 8" id="KW-1133">Transmembrane helix</keyword>
<dbReference type="PANTHER" id="PTHR30561:SF1">
    <property type="entry name" value="MULTIDRUG TRANSPORTER EMRE"/>
    <property type="match status" value="1"/>
</dbReference>
<evidence type="ECO:0000256" key="5">
    <source>
        <dbReference type="ARBA" id="ARBA00022989"/>
    </source>
</evidence>
<feature type="transmembrane region" description="Helical" evidence="8">
    <location>
        <begin position="62"/>
        <end position="82"/>
    </location>
</feature>
<dbReference type="Pfam" id="PF00893">
    <property type="entry name" value="Multi_Drug_Res"/>
    <property type="match status" value="1"/>
</dbReference>
<keyword evidence="10" id="KW-1185">Reference proteome</keyword>
<evidence type="ECO:0000256" key="2">
    <source>
        <dbReference type="ARBA" id="ARBA00022448"/>
    </source>
</evidence>
<evidence type="ECO:0000256" key="4">
    <source>
        <dbReference type="ARBA" id="ARBA00022692"/>
    </source>
</evidence>
<dbReference type="FunFam" id="1.10.3730.20:FF:000001">
    <property type="entry name" value="Quaternary ammonium compound resistance transporter SugE"/>
    <property type="match status" value="1"/>
</dbReference>
<organism evidence="9 10">
    <name type="scientific">Brevibacillus fulvus</name>
    <dbReference type="NCBI Taxonomy" id="1125967"/>
    <lineage>
        <taxon>Bacteria</taxon>
        <taxon>Bacillati</taxon>
        <taxon>Bacillota</taxon>
        <taxon>Bacilli</taxon>
        <taxon>Bacillales</taxon>
        <taxon>Paenibacillaceae</taxon>
        <taxon>Brevibacillus</taxon>
    </lineage>
</organism>
<feature type="transmembrane region" description="Helical" evidence="8">
    <location>
        <begin position="88"/>
        <end position="105"/>
    </location>
</feature>
<evidence type="ECO:0000313" key="10">
    <source>
        <dbReference type="Proteomes" id="UP000717624"/>
    </source>
</evidence>
<keyword evidence="4 7" id="KW-0812">Transmembrane</keyword>
<feature type="transmembrane region" description="Helical" evidence="8">
    <location>
        <begin position="30"/>
        <end position="50"/>
    </location>
</feature>
<dbReference type="Proteomes" id="UP000717624">
    <property type="component" value="Unassembled WGS sequence"/>
</dbReference>
<dbReference type="PANTHER" id="PTHR30561">
    <property type="entry name" value="SMR FAMILY PROTON-DEPENDENT DRUG EFFLUX TRANSPORTER SUGE"/>
    <property type="match status" value="1"/>
</dbReference>
<keyword evidence="6 8" id="KW-0472">Membrane</keyword>
<name>A0A938XRC4_9BACL</name>
<dbReference type="EMBL" id="JAFBEB010000001">
    <property type="protein sequence ID" value="MBM7588818.1"/>
    <property type="molecule type" value="Genomic_DNA"/>
</dbReference>
<accession>A0A938XRC4</accession>
<dbReference type="GO" id="GO:0022857">
    <property type="term" value="F:transmembrane transporter activity"/>
    <property type="evidence" value="ECO:0007669"/>
    <property type="project" value="InterPro"/>
</dbReference>
<dbReference type="AlphaFoldDB" id="A0A938XRC4"/>
<evidence type="ECO:0000256" key="8">
    <source>
        <dbReference type="SAM" id="Phobius"/>
    </source>
</evidence>
<comment type="subcellular location">
    <subcellularLocation>
        <location evidence="1 7">Cell membrane</location>
        <topology evidence="1 7">Multi-pass membrane protein</topology>
    </subcellularLocation>
</comment>
<dbReference type="InterPro" id="IPR000390">
    <property type="entry name" value="Small_drug/metabolite_transptr"/>
</dbReference>
<evidence type="ECO:0000313" key="9">
    <source>
        <dbReference type="EMBL" id="MBM7588818.1"/>
    </source>
</evidence>
<evidence type="ECO:0000256" key="1">
    <source>
        <dbReference type="ARBA" id="ARBA00004651"/>
    </source>
</evidence>
<keyword evidence="2" id="KW-0813">Transport</keyword>
<protein>
    <submittedName>
        <fullName evidence="9">Small multidrug resistance pump</fullName>
    </submittedName>
</protein>